<dbReference type="PANTHER" id="PTHR24350">
    <property type="entry name" value="SERINE/THREONINE-PROTEIN KINASE IAL-RELATED"/>
    <property type="match status" value="1"/>
</dbReference>
<dbReference type="OrthoDB" id="345735at2759"/>
<keyword evidence="2 10" id="KW-0808">Transferase</keyword>
<feature type="binding site" evidence="7">
    <location>
        <begin position="13"/>
        <end position="15"/>
    </location>
    <ligand>
        <name>ATP</name>
        <dbReference type="ChEBI" id="CHEBI:30616"/>
    </ligand>
</feature>
<protein>
    <submittedName>
        <fullName evidence="10">Serine threonine protein kinase, putative</fullName>
        <ecNumber evidence="10">2.7.11.13</ecNumber>
    </submittedName>
</protein>
<dbReference type="EC" id="2.7.11.13" evidence="10"/>
<dbReference type="EMBL" id="GL983308">
    <property type="protein sequence ID" value="EGR33810.1"/>
    <property type="molecule type" value="Genomic_DNA"/>
</dbReference>
<evidence type="ECO:0000259" key="9">
    <source>
        <dbReference type="PROSITE" id="PS50011"/>
    </source>
</evidence>
<dbReference type="InterPro" id="IPR000719">
    <property type="entry name" value="Prot_kinase_dom"/>
</dbReference>
<sequence>MENLDRFILLIQEYAHNGSLQLDLDKKFKYTDLQAIICVKQILNALLFMHRNHILYRDLKSENILLSFGIIKITDFGCSVYNYQQQRRTFCGTVDYMSPEIAQGQYYGQSVDMWSLGVLTYYILTGIQPFQQSTKNDTLQCIINKQNISFPSYVSCLAQDFIQKLLVKDPEFRMNIEEAVNHEWINQNINYYIQENWSMDITQQTMQLVK</sequence>
<dbReference type="PROSITE" id="PS00108">
    <property type="entry name" value="PROTEIN_KINASE_ST"/>
    <property type="match status" value="1"/>
</dbReference>
<dbReference type="InterPro" id="IPR008271">
    <property type="entry name" value="Ser/Thr_kinase_AS"/>
</dbReference>
<evidence type="ECO:0000256" key="8">
    <source>
        <dbReference type="PIRSR" id="PIRSR630616-3"/>
    </source>
</evidence>
<evidence type="ECO:0000313" key="10">
    <source>
        <dbReference type="EMBL" id="EGR33810.1"/>
    </source>
</evidence>
<dbReference type="STRING" id="857967.G0QLU2"/>
<evidence type="ECO:0000256" key="4">
    <source>
        <dbReference type="ARBA" id="ARBA00022777"/>
    </source>
</evidence>
<evidence type="ECO:0000256" key="7">
    <source>
        <dbReference type="PIRSR" id="PIRSR630616-2"/>
    </source>
</evidence>
<dbReference type="Proteomes" id="UP000008983">
    <property type="component" value="Unassembled WGS sequence"/>
</dbReference>
<dbReference type="SMART" id="SM00220">
    <property type="entry name" value="S_TKc"/>
    <property type="match status" value="1"/>
</dbReference>
<dbReference type="GeneID" id="14909998"/>
<evidence type="ECO:0000256" key="3">
    <source>
        <dbReference type="ARBA" id="ARBA00022741"/>
    </source>
</evidence>
<feature type="binding site" evidence="7">
    <location>
        <begin position="62"/>
        <end position="63"/>
    </location>
    <ligand>
        <name>ATP</name>
        <dbReference type="ChEBI" id="CHEBI:30616"/>
    </ligand>
</feature>
<gene>
    <name evidence="10" type="ORF">IMG5_036480</name>
</gene>
<dbReference type="OMA" id="SCHHQHV"/>
<evidence type="ECO:0000256" key="2">
    <source>
        <dbReference type="ARBA" id="ARBA00022679"/>
    </source>
</evidence>
<feature type="active site" description="Proton acceptor" evidence="6">
    <location>
        <position position="58"/>
    </location>
</feature>
<feature type="domain" description="Protein kinase" evidence="9">
    <location>
        <begin position="1"/>
        <end position="185"/>
    </location>
</feature>
<dbReference type="Pfam" id="PF00069">
    <property type="entry name" value="Pkinase"/>
    <property type="match status" value="1"/>
</dbReference>
<dbReference type="InterPro" id="IPR011009">
    <property type="entry name" value="Kinase-like_dom_sf"/>
</dbReference>
<dbReference type="SUPFAM" id="SSF56112">
    <property type="entry name" value="Protein kinase-like (PK-like)"/>
    <property type="match status" value="1"/>
</dbReference>
<evidence type="ECO:0000256" key="6">
    <source>
        <dbReference type="PIRSR" id="PIRSR630616-1"/>
    </source>
</evidence>
<dbReference type="Gene3D" id="1.10.510.10">
    <property type="entry name" value="Transferase(Phosphotransferase) domain 1"/>
    <property type="match status" value="1"/>
</dbReference>
<dbReference type="eggNOG" id="KOG0580">
    <property type="taxonomic scope" value="Eukaryota"/>
</dbReference>
<proteinExistence type="predicted"/>
<evidence type="ECO:0000256" key="1">
    <source>
        <dbReference type="ARBA" id="ARBA00022527"/>
    </source>
</evidence>
<keyword evidence="4 10" id="KW-0418">Kinase</keyword>
<dbReference type="InterPro" id="IPR030616">
    <property type="entry name" value="Aur-like"/>
</dbReference>
<keyword evidence="1" id="KW-0723">Serine/threonine-protein kinase</keyword>
<dbReference type="InParanoid" id="G0QLU2"/>
<dbReference type="GO" id="GO:0005524">
    <property type="term" value="F:ATP binding"/>
    <property type="evidence" value="ECO:0007669"/>
    <property type="project" value="UniProtKB-KW"/>
</dbReference>
<keyword evidence="11" id="KW-1185">Reference proteome</keyword>
<evidence type="ECO:0000313" key="11">
    <source>
        <dbReference type="Proteomes" id="UP000008983"/>
    </source>
</evidence>
<keyword evidence="5 7" id="KW-0067">ATP-binding</keyword>
<keyword evidence="3 7" id="KW-0547">Nucleotide-binding</keyword>
<accession>G0QLU2</accession>
<dbReference type="RefSeq" id="XP_004039034.1">
    <property type="nucleotide sequence ID" value="XM_004038986.1"/>
</dbReference>
<evidence type="ECO:0000256" key="5">
    <source>
        <dbReference type="ARBA" id="ARBA00022840"/>
    </source>
</evidence>
<name>G0QLU2_ICHMU</name>
<dbReference type="AlphaFoldDB" id="G0QLU2"/>
<organism evidence="10 11">
    <name type="scientific">Ichthyophthirius multifiliis</name>
    <name type="common">White spot disease agent</name>
    <name type="synonym">Ich</name>
    <dbReference type="NCBI Taxonomy" id="5932"/>
    <lineage>
        <taxon>Eukaryota</taxon>
        <taxon>Sar</taxon>
        <taxon>Alveolata</taxon>
        <taxon>Ciliophora</taxon>
        <taxon>Intramacronucleata</taxon>
        <taxon>Oligohymenophorea</taxon>
        <taxon>Hymenostomatida</taxon>
        <taxon>Ophryoglenina</taxon>
        <taxon>Ichthyophthirius</taxon>
    </lineage>
</organism>
<dbReference type="PROSITE" id="PS50011">
    <property type="entry name" value="PROTEIN_KINASE_DOM"/>
    <property type="match status" value="1"/>
</dbReference>
<feature type="cross-link" description="Glycyl lysine isopeptide (Lys-Gly) (interchain with G-Cter in SUMO2)" evidence="8">
    <location>
        <position position="60"/>
    </location>
</feature>
<dbReference type="GO" id="GO:0004697">
    <property type="term" value="F:diacylglycerol-dependent serine/threonine kinase activity"/>
    <property type="evidence" value="ECO:0007669"/>
    <property type="project" value="UniProtKB-EC"/>
</dbReference>
<reference evidence="10 11" key="1">
    <citation type="submission" date="2011-07" db="EMBL/GenBank/DDBJ databases">
        <authorList>
            <person name="Coyne R."/>
            <person name="Brami D."/>
            <person name="Johnson J."/>
            <person name="Hostetler J."/>
            <person name="Hannick L."/>
            <person name="Clark T."/>
            <person name="Cassidy-Hanley D."/>
            <person name="Inman J."/>
        </authorList>
    </citation>
    <scope>NUCLEOTIDE SEQUENCE [LARGE SCALE GENOMIC DNA]</scope>
    <source>
        <strain evidence="10 11">G5</strain>
    </source>
</reference>
<feature type="binding site" evidence="7">
    <location>
        <position position="75"/>
    </location>
    <ligand>
        <name>ATP</name>
        <dbReference type="ChEBI" id="CHEBI:30616"/>
    </ligand>
</feature>